<dbReference type="Pfam" id="PF11084">
    <property type="entry name" value="DUF2621"/>
    <property type="match status" value="1"/>
</dbReference>
<name>A0A2A6DZU8_9BACL</name>
<keyword evidence="1" id="KW-0472">Membrane</keyword>
<reference evidence="2 3" key="1">
    <citation type="submission" date="2016-12" db="EMBL/GenBank/DDBJ databases">
        <title>Candidatus Reconcilibacillus cellulovorans genome.</title>
        <authorList>
            <person name="Kolinko S."/>
            <person name="Wu Y.-W."/>
            <person name="Tachea F."/>
            <person name="Denzel E."/>
            <person name="Hiras J."/>
            <person name="Baecker N."/>
            <person name="Chan L.J."/>
            <person name="Eichorst S.A."/>
            <person name="Frey D."/>
            <person name="Adams P.D."/>
            <person name="Pray T."/>
            <person name="Tanjore D."/>
            <person name="Petzold C.J."/>
            <person name="Gladden J.M."/>
            <person name="Simmons B.A."/>
            <person name="Singer S.W."/>
        </authorList>
    </citation>
    <scope>NUCLEOTIDE SEQUENCE [LARGE SCALE GENOMIC DNA]</scope>
    <source>
        <strain evidence="2">JTherm</strain>
    </source>
</reference>
<evidence type="ECO:0000313" key="2">
    <source>
        <dbReference type="EMBL" id="PDO10027.1"/>
    </source>
</evidence>
<comment type="caution">
    <text evidence="2">The sequence shown here is derived from an EMBL/GenBank/DDBJ whole genome shotgun (WGS) entry which is preliminary data.</text>
</comment>
<feature type="transmembrane region" description="Helical" evidence="1">
    <location>
        <begin position="12"/>
        <end position="31"/>
    </location>
</feature>
<dbReference type="Proteomes" id="UP000243688">
    <property type="component" value="Unassembled WGS sequence"/>
</dbReference>
<organism evidence="2 3">
    <name type="scientific">Candidatus Reconcilbacillus cellulovorans</name>
    <dbReference type="NCBI Taxonomy" id="1906605"/>
    <lineage>
        <taxon>Bacteria</taxon>
        <taxon>Bacillati</taxon>
        <taxon>Bacillota</taxon>
        <taxon>Bacilli</taxon>
        <taxon>Bacillales</taxon>
        <taxon>Paenibacillaceae</taxon>
        <taxon>Candidatus Reconcilbacillus</taxon>
    </lineage>
</organism>
<protein>
    <recommendedName>
        <fullName evidence="4">DUF2621 domain-containing protein</fullName>
    </recommendedName>
</protein>
<evidence type="ECO:0000313" key="3">
    <source>
        <dbReference type="Proteomes" id="UP000243688"/>
    </source>
</evidence>
<proteinExistence type="predicted"/>
<accession>A0A2A6DZU8</accession>
<dbReference type="EMBL" id="MOXJ01000021">
    <property type="protein sequence ID" value="PDO10027.1"/>
    <property type="molecule type" value="Genomic_DNA"/>
</dbReference>
<evidence type="ECO:0000256" key="1">
    <source>
        <dbReference type="SAM" id="Phobius"/>
    </source>
</evidence>
<keyword evidence="1" id="KW-1133">Transmembrane helix</keyword>
<dbReference type="AlphaFoldDB" id="A0A2A6DZU8"/>
<keyword evidence="1" id="KW-0812">Transmembrane</keyword>
<evidence type="ECO:0008006" key="4">
    <source>
        <dbReference type="Google" id="ProtNLM"/>
    </source>
</evidence>
<sequence length="145" mass="16988">MPPTPEPLQWLFVVWPFVLLFFMGIGGYFMFRKFLKLMPQADGKSILDRQIETVERSRHLWTDETKAFLEQLVSPVPKPFRDAARHAIAAKIGQIALERGAERITLDHCIEGYILATPKRDHRHLVRHLEKNGIDYSRYRHLLQP</sequence>
<dbReference type="InterPro" id="IPR020203">
    <property type="entry name" value="YneK"/>
</dbReference>
<gene>
    <name evidence="2" type="ORF">BLM47_09445</name>
</gene>